<dbReference type="Pfam" id="PF08240">
    <property type="entry name" value="ADH_N"/>
    <property type="match status" value="1"/>
</dbReference>
<dbReference type="InterPro" id="IPR020843">
    <property type="entry name" value="ER"/>
</dbReference>
<organism evidence="2 3">
    <name type="scientific">Streptomyces triticagri</name>
    <dbReference type="NCBI Taxonomy" id="2293568"/>
    <lineage>
        <taxon>Bacteria</taxon>
        <taxon>Bacillati</taxon>
        <taxon>Actinomycetota</taxon>
        <taxon>Actinomycetes</taxon>
        <taxon>Kitasatosporales</taxon>
        <taxon>Streptomycetaceae</taxon>
        <taxon>Streptomyces</taxon>
    </lineage>
</organism>
<dbReference type="Pfam" id="PF13602">
    <property type="entry name" value="ADH_zinc_N_2"/>
    <property type="match status" value="1"/>
</dbReference>
<accession>A0A372LXR1</accession>
<dbReference type="InterPro" id="IPR011032">
    <property type="entry name" value="GroES-like_sf"/>
</dbReference>
<dbReference type="Gene3D" id="3.90.180.10">
    <property type="entry name" value="Medium-chain alcohol dehydrogenases, catalytic domain"/>
    <property type="match status" value="1"/>
</dbReference>
<protein>
    <submittedName>
        <fullName evidence="2">NAD(P)-dependent alcohol dehydrogenase</fullName>
    </submittedName>
</protein>
<dbReference type="PANTHER" id="PTHR11695:SF294">
    <property type="entry name" value="RETICULON-4-INTERACTING PROTEIN 1, MITOCHONDRIAL"/>
    <property type="match status" value="1"/>
</dbReference>
<sequence length="320" mass="34006">MRAAVYDRYGPPQVLRAGTVHRPEPGPREVLVKVHAASVNGGELLARAGKVKFVTSVRARGWPKRLGLDFAGEVEAVGREVRDTAVGDRVWGMMPRSKGFGSMAEYVVTAADMLSPGPAGVDLVEAAALPVVGTTVLTALRDKARLAKGERLLVRGASGGIGSIAVQLGHAYGAHVTALAGARNLDFVRELGADEVFDHRVTAPGDLGSFDVVLDSVGTDHAAWRRLLSPRGRMVAVSFDSGRPVRSILTIAGSTVHGSRRIRFFSGNPGREDFVELARLTETGAIRPVVDTVHPLDDVARSHEALEAGGVRGKHVIRML</sequence>
<dbReference type="GO" id="GO:0016491">
    <property type="term" value="F:oxidoreductase activity"/>
    <property type="evidence" value="ECO:0007669"/>
    <property type="project" value="InterPro"/>
</dbReference>
<evidence type="ECO:0000259" key="1">
    <source>
        <dbReference type="SMART" id="SM00829"/>
    </source>
</evidence>
<dbReference type="InterPro" id="IPR036291">
    <property type="entry name" value="NAD(P)-bd_dom_sf"/>
</dbReference>
<name>A0A372LXR1_9ACTN</name>
<dbReference type="InterPro" id="IPR013154">
    <property type="entry name" value="ADH-like_N"/>
</dbReference>
<dbReference type="EMBL" id="QUAK01000198">
    <property type="protein sequence ID" value="RFU83458.1"/>
    <property type="molecule type" value="Genomic_DNA"/>
</dbReference>
<proteinExistence type="predicted"/>
<dbReference type="PANTHER" id="PTHR11695">
    <property type="entry name" value="ALCOHOL DEHYDROGENASE RELATED"/>
    <property type="match status" value="1"/>
</dbReference>
<dbReference type="InterPro" id="IPR050700">
    <property type="entry name" value="YIM1/Zinc_Alcohol_DH_Fams"/>
</dbReference>
<dbReference type="Proteomes" id="UP000263094">
    <property type="component" value="Unassembled WGS sequence"/>
</dbReference>
<dbReference type="Gene3D" id="3.40.50.720">
    <property type="entry name" value="NAD(P)-binding Rossmann-like Domain"/>
    <property type="match status" value="1"/>
</dbReference>
<reference evidence="2 3" key="1">
    <citation type="submission" date="2018-08" db="EMBL/GenBank/DDBJ databases">
        <title>Isolation, diversity and antifungal activity of Actinobacteria from wheat.</title>
        <authorList>
            <person name="Han C."/>
        </authorList>
    </citation>
    <scope>NUCLEOTIDE SEQUENCE [LARGE SCALE GENOMIC DNA]</scope>
    <source>
        <strain evidence="2 3">NEAU-YY421</strain>
    </source>
</reference>
<dbReference type="SUPFAM" id="SSF51735">
    <property type="entry name" value="NAD(P)-binding Rossmann-fold domains"/>
    <property type="match status" value="1"/>
</dbReference>
<dbReference type="SUPFAM" id="SSF50129">
    <property type="entry name" value="GroES-like"/>
    <property type="match status" value="1"/>
</dbReference>
<dbReference type="RefSeq" id="WP_128558871.1">
    <property type="nucleotide sequence ID" value="NZ_QUAK01000198.1"/>
</dbReference>
<keyword evidence="3" id="KW-1185">Reference proteome</keyword>
<dbReference type="OrthoDB" id="3727682at2"/>
<feature type="domain" description="Enoyl reductase (ER)" evidence="1">
    <location>
        <begin position="10"/>
        <end position="317"/>
    </location>
</feature>
<evidence type="ECO:0000313" key="2">
    <source>
        <dbReference type="EMBL" id="RFU83458.1"/>
    </source>
</evidence>
<gene>
    <name evidence="2" type="ORF">DY218_27700</name>
</gene>
<evidence type="ECO:0000313" key="3">
    <source>
        <dbReference type="Proteomes" id="UP000263094"/>
    </source>
</evidence>
<dbReference type="CDD" id="cd08267">
    <property type="entry name" value="MDR1"/>
    <property type="match status" value="1"/>
</dbReference>
<dbReference type="SMART" id="SM00829">
    <property type="entry name" value="PKS_ER"/>
    <property type="match status" value="1"/>
</dbReference>
<dbReference type="AlphaFoldDB" id="A0A372LXR1"/>
<comment type="caution">
    <text evidence="2">The sequence shown here is derived from an EMBL/GenBank/DDBJ whole genome shotgun (WGS) entry which is preliminary data.</text>
</comment>